<evidence type="ECO:0000259" key="1">
    <source>
        <dbReference type="Pfam" id="PF13088"/>
    </source>
</evidence>
<protein>
    <submittedName>
        <fullName evidence="2">Sialidase</fullName>
    </submittedName>
</protein>
<name>A0A103XK72_CYNCS</name>
<evidence type="ECO:0000313" key="3">
    <source>
        <dbReference type="Proteomes" id="UP000243975"/>
    </source>
</evidence>
<dbReference type="InterPro" id="IPR036278">
    <property type="entry name" value="Sialidase_sf"/>
</dbReference>
<evidence type="ECO:0000313" key="2">
    <source>
        <dbReference type="EMBL" id="KVH92114.1"/>
    </source>
</evidence>
<proteinExistence type="predicted"/>
<dbReference type="PANTHER" id="PTHR43752:SF2">
    <property type="entry name" value="BNR_ASP-BOX REPEAT FAMILY PROTEIN"/>
    <property type="match status" value="1"/>
</dbReference>
<reference evidence="2 3" key="1">
    <citation type="journal article" date="2016" name="Sci. Rep.">
        <title>The genome sequence of the outbreeding globe artichoke constructed de novo incorporating a phase-aware low-pass sequencing strategy of F1 progeny.</title>
        <authorList>
            <person name="Scaglione D."/>
            <person name="Reyes-Chin-Wo S."/>
            <person name="Acquadro A."/>
            <person name="Froenicke L."/>
            <person name="Portis E."/>
            <person name="Beitel C."/>
            <person name="Tirone M."/>
            <person name="Mauro R."/>
            <person name="Lo Monaco A."/>
            <person name="Mauromicale G."/>
            <person name="Faccioli P."/>
            <person name="Cattivelli L."/>
            <person name="Rieseberg L."/>
            <person name="Michelmore R."/>
            <person name="Lanteri S."/>
        </authorList>
    </citation>
    <scope>NUCLEOTIDE SEQUENCE [LARGE SCALE GENOMIC DNA]</scope>
    <source>
        <strain evidence="2">2C</strain>
    </source>
</reference>
<sequence>MVKKLSQMILDKKFVRTLDQGVGVQVEEAAEVLNEIYSRSILSVTLYSPQFHVSSVTDHQFQKNTQGRAKVVISADDGDSWKDVATLEETEGMEFSYPAIIKASYGCVHITYTYNRTQIKSGEFGLTFDVFSMCSSTQNGAMMFYHTNLTRDLKFNVDNFDVCQASVLIRLLKRRTF</sequence>
<accession>A0A103XK72</accession>
<keyword evidence="3" id="KW-1185">Reference proteome</keyword>
<dbReference type="AlphaFoldDB" id="A0A103XK72"/>
<dbReference type="Proteomes" id="UP000243975">
    <property type="component" value="Unassembled WGS sequence"/>
</dbReference>
<organism evidence="2 3">
    <name type="scientific">Cynara cardunculus var. scolymus</name>
    <name type="common">Globe artichoke</name>
    <name type="synonym">Cynara scolymus</name>
    <dbReference type="NCBI Taxonomy" id="59895"/>
    <lineage>
        <taxon>Eukaryota</taxon>
        <taxon>Viridiplantae</taxon>
        <taxon>Streptophyta</taxon>
        <taxon>Embryophyta</taxon>
        <taxon>Tracheophyta</taxon>
        <taxon>Spermatophyta</taxon>
        <taxon>Magnoliopsida</taxon>
        <taxon>eudicotyledons</taxon>
        <taxon>Gunneridae</taxon>
        <taxon>Pentapetalae</taxon>
        <taxon>asterids</taxon>
        <taxon>campanulids</taxon>
        <taxon>Asterales</taxon>
        <taxon>Asteraceae</taxon>
        <taxon>Carduoideae</taxon>
        <taxon>Cardueae</taxon>
        <taxon>Carduinae</taxon>
        <taxon>Cynara</taxon>
    </lineage>
</organism>
<dbReference type="InterPro" id="IPR011040">
    <property type="entry name" value="Sialidase"/>
</dbReference>
<gene>
    <name evidence="2" type="ORF">Ccrd_005856</name>
</gene>
<dbReference type="Gramene" id="KVH92114">
    <property type="protein sequence ID" value="KVH92114"/>
    <property type="gene ID" value="Ccrd_005856"/>
</dbReference>
<dbReference type="Pfam" id="PF13088">
    <property type="entry name" value="BNR_2"/>
    <property type="match status" value="1"/>
</dbReference>
<comment type="caution">
    <text evidence="2">The sequence shown here is derived from an EMBL/GenBank/DDBJ whole genome shotgun (WGS) entry which is preliminary data.</text>
</comment>
<dbReference type="CDD" id="cd15482">
    <property type="entry name" value="Sialidase_non-viral"/>
    <property type="match status" value="1"/>
</dbReference>
<dbReference type="PANTHER" id="PTHR43752">
    <property type="entry name" value="BNR/ASP-BOX REPEAT FAMILY PROTEIN"/>
    <property type="match status" value="1"/>
</dbReference>
<feature type="domain" description="Sialidase" evidence="1">
    <location>
        <begin position="62"/>
        <end position="110"/>
    </location>
</feature>
<dbReference type="SUPFAM" id="SSF50939">
    <property type="entry name" value="Sialidases"/>
    <property type="match status" value="1"/>
</dbReference>
<dbReference type="EMBL" id="LEKV01004851">
    <property type="protein sequence ID" value="KVH92114.1"/>
    <property type="molecule type" value="Genomic_DNA"/>
</dbReference>